<dbReference type="AlphaFoldDB" id="A0A5P2UR26"/>
<keyword evidence="3" id="KW-1185">Reference proteome</keyword>
<proteinExistence type="predicted"/>
<sequence length="74" mass="8070">MEHRVRLSGAPEAAPELACLRVLSQLPPNWSGEIRECGTGYAILALRTDASAEDVAARVDEVIAELPLRGWKRS</sequence>
<gene>
    <name evidence="2" type="ORF">CP968_13365</name>
    <name evidence="1" type="ORF">GCM10010371_09790</name>
</gene>
<dbReference type="Proteomes" id="UP000634660">
    <property type="component" value="Unassembled WGS sequence"/>
</dbReference>
<accession>A0A5P2UR26</accession>
<evidence type="ECO:0000313" key="1">
    <source>
        <dbReference type="EMBL" id="GGZ52380.1"/>
    </source>
</evidence>
<dbReference type="OrthoDB" id="4299161at2"/>
<name>A0A5P2UR26_9ACTN</name>
<dbReference type="KEGG" id="ssub:CP968_13365"/>
<dbReference type="EMBL" id="BMVX01000003">
    <property type="protein sequence ID" value="GGZ52380.1"/>
    <property type="molecule type" value="Genomic_DNA"/>
</dbReference>
<protein>
    <submittedName>
        <fullName evidence="2">Uncharacterized protein</fullName>
    </submittedName>
</protein>
<dbReference type="EMBL" id="CP023701">
    <property type="protein sequence ID" value="QEU79167.1"/>
    <property type="molecule type" value="Genomic_DNA"/>
</dbReference>
<evidence type="ECO:0000313" key="3">
    <source>
        <dbReference type="Proteomes" id="UP000326831"/>
    </source>
</evidence>
<evidence type="ECO:0000313" key="2">
    <source>
        <dbReference type="EMBL" id="QEU79167.1"/>
    </source>
</evidence>
<dbReference type="RefSeq" id="WP_150518228.1">
    <property type="nucleotide sequence ID" value="NZ_BMVX01000003.1"/>
</dbReference>
<dbReference type="Proteomes" id="UP000326831">
    <property type="component" value="Chromosome"/>
</dbReference>
<reference evidence="1" key="3">
    <citation type="submission" date="2020-09" db="EMBL/GenBank/DDBJ databases">
        <authorList>
            <person name="Sun Q."/>
            <person name="Ohkuma M."/>
        </authorList>
    </citation>
    <scope>NUCLEOTIDE SEQUENCE</scope>
    <source>
        <strain evidence="1">JCM 4834</strain>
    </source>
</reference>
<organism evidence="2 3">
    <name type="scientific">Streptomyces subrutilus</name>
    <dbReference type="NCBI Taxonomy" id="36818"/>
    <lineage>
        <taxon>Bacteria</taxon>
        <taxon>Bacillati</taxon>
        <taxon>Actinomycetota</taxon>
        <taxon>Actinomycetes</taxon>
        <taxon>Kitasatosporales</taxon>
        <taxon>Streptomycetaceae</taxon>
        <taxon>Streptomyces</taxon>
    </lineage>
</organism>
<reference evidence="1" key="1">
    <citation type="journal article" date="2014" name="Int. J. Syst. Evol. Microbiol.">
        <title>Complete genome sequence of Corynebacterium casei LMG S-19264T (=DSM 44701T), isolated from a smear-ripened cheese.</title>
        <authorList>
            <consortium name="US DOE Joint Genome Institute (JGI-PGF)"/>
            <person name="Walter F."/>
            <person name="Albersmeier A."/>
            <person name="Kalinowski J."/>
            <person name="Ruckert C."/>
        </authorList>
    </citation>
    <scope>NUCLEOTIDE SEQUENCE</scope>
    <source>
        <strain evidence="1">JCM 4834</strain>
    </source>
</reference>
<reference evidence="2 3" key="2">
    <citation type="submission" date="2017-09" db="EMBL/GenBank/DDBJ databases">
        <authorList>
            <person name="Lee N."/>
            <person name="Cho B.-K."/>
        </authorList>
    </citation>
    <scope>NUCLEOTIDE SEQUENCE [LARGE SCALE GENOMIC DNA]</scope>
    <source>
        <strain evidence="2 3">ATCC 27467</strain>
    </source>
</reference>